<proteinExistence type="predicted"/>
<feature type="domain" description="DUF7975" evidence="2">
    <location>
        <begin position="78"/>
        <end position="173"/>
    </location>
</feature>
<organism evidence="3 4">
    <name type="scientific">Halobaculum halobium</name>
    <dbReference type="NCBI Taxonomy" id="3032281"/>
    <lineage>
        <taxon>Archaea</taxon>
        <taxon>Methanobacteriati</taxon>
        <taxon>Methanobacteriota</taxon>
        <taxon>Stenosarchaea group</taxon>
        <taxon>Halobacteria</taxon>
        <taxon>Halobacteriales</taxon>
        <taxon>Haloferacaceae</taxon>
        <taxon>Halobaculum</taxon>
    </lineage>
</organism>
<evidence type="ECO:0000313" key="3">
    <source>
        <dbReference type="EMBL" id="MFC6787744.1"/>
    </source>
</evidence>
<gene>
    <name evidence="3" type="ORF">ACFQFD_17565</name>
</gene>
<evidence type="ECO:0000313" key="4">
    <source>
        <dbReference type="Proteomes" id="UP001596443"/>
    </source>
</evidence>
<dbReference type="AlphaFoldDB" id="A0ABD5TEM8"/>
<sequence>MTRFDADTPAGRRKLFADAVTAHRERGSAFLTIEVEPPREAIQFGESDGGGDDAGAAGDGPGSDSDGDDTADGADADDTDGGADAESPPPWIQFAEKTFNLDCTDEELARLHDLLDEYPEFRVDEREAPEDAEGTNVRISARSDANRLAGFLDQAFADVYDQPDDYRAWVVQI</sequence>
<feature type="region of interest" description="Disordered" evidence="1">
    <location>
        <begin position="34"/>
        <end position="90"/>
    </location>
</feature>
<comment type="caution">
    <text evidence="3">The sequence shown here is derived from an EMBL/GenBank/DDBJ whole genome shotgun (WGS) entry which is preliminary data.</text>
</comment>
<protein>
    <recommendedName>
        <fullName evidence="2">DUF7975 domain-containing protein</fullName>
    </recommendedName>
</protein>
<evidence type="ECO:0000259" key="2">
    <source>
        <dbReference type="Pfam" id="PF25930"/>
    </source>
</evidence>
<feature type="compositionally biased region" description="Acidic residues" evidence="1">
    <location>
        <begin position="65"/>
        <end position="83"/>
    </location>
</feature>
<dbReference type="InterPro" id="IPR058281">
    <property type="entry name" value="DUF7975"/>
</dbReference>
<name>A0ABD5TEM8_9EURY</name>
<dbReference type="GeneID" id="81210883"/>
<reference evidence="3 4" key="1">
    <citation type="journal article" date="2019" name="Int. J. Syst. Evol. Microbiol.">
        <title>The Global Catalogue of Microorganisms (GCM) 10K type strain sequencing project: providing services to taxonomists for standard genome sequencing and annotation.</title>
        <authorList>
            <consortium name="The Broad Institute Genomics Platform"/>
            <consortium name="The Broad Institute Genome Sequencing Center for Infectious Disease"/>
            <person name="Wu L."/>
            <person name="Ma J."/>
        </authorList>
    </citation>
    <scope>NUCLEOTIDE SEQUENCE [LARGE SCALE GENOMIC DNA]</scope>
    <source>
        <strain evidence="3 4">SYNS20</strain>
    </source>
</reference>
<keyword evidence="4" id="KW-1185">Reference proteome</keyword>
<evidence type="ECO:0000256" key="1">
    <source>
        <dbReference type="SAM" id="MobiDB-lite"/>
    </source>
</evidence>
<dbReference type="RefSeq" id="WP_284061888.1">
    <property type="nucleotide sequence ID" value="NZ_CP126158.1"/>
</dbReference>
<dbReference type="Proteomes" id="UP001596443">
    <property type="component" value="Unassembled WGS sequence"/>
</dbReference>
<feature type="domain" description="DUF7975" evidence="2">
    <location>
        <begin position="1"/>
        <end position="39"/>
    </location>
</feature>
<accession>A0ABD5TEM8</accession>
<dbReference type="Pfam" id="PF25930">
    <property type="entry name" value="DUF7975"/>
    <property type="match status" value="2"/>
</dbReference>
<dbReference type="EMBL" id="JBHSWX010000012">
    <property type="protein sequence ID" value="MFC6787744.1"/>
    <property type="molecule type" value="Genomic_DNA"/>
</dbReference>